<dbReference type="EMBL" id="JAMYWD010000003">
    <property type="protein sequence ID" value="KAJ4977492.1"/>
    <property type="molecule type" value="Genomic_DNA"/>
</dbReference>
<evidence type="ECO:0000313" key="1">
    <source>
        <dbReference type="EMBL" id="KAJ4977492.1"/>
    </source>
</evidence>
<gene>
    <name evidence="1" type="ORF">NE237_002598</name>
</gene>
<dbReference type="Proteomes" id="UP001141806">
    <property type="component" value="Unassembled WGS sequence"/>
</dbReference>
<organism evidence="1 2">
    <name type="scientific">Protea cynaroides</name>
    <dbReference type="NCBI Taxonomy" id="273540"/>
    <lineage>
        <taxon>Eukaryota</taxon>
        <taxon>Viridiplantae</taxon>
        <taxon>Streptophyta</taxon>
        <taxon>Embryophyta</taxon>
        <taxon>Tracheophyta</taxon>
        <taxon>Spermatophyta</taxon>
        <taxon>Magnoliopsida</taxon>
        <taxon>Proteales</taxon>
        <taxon>Proteaceae</taxon>
        <taxon>Protea</taxon>
    </lineage>
</organism>
<accession>A0A9Q0KVJ8</accession>
<dbReference type="AlphaFoldDB" id="A0A9Q0KVJ8"/>
<keyword evidence="2" id="KW-1185">Reference proteome</keyword>
<comment type="caution">
    <text evidence="1">The sequence shown here is derived from an EMBL/GenBank/DDBJ whole genome shotgun (WGS) entry which is preliminary data.</text>
</comment>
<sequence length="109" mass="12698">MRWILVGRKLEAKLLGRDDPKIVAALDLKNRCSTRSQRYDQNRNPLQLQSHPLCNARQCHLPGLKSSRRTSPPFTVMLDNVVRQLFKIYVGVYVHLPKMDLQFQQEPNT</sequence>
<evidence type="ECO:0000313" key="2">
    <source>
        <dbReference type="Proteomes" id="UP001141806"/>
    </source>
</evidence>
<reference evidence="1" key="1">
    <citation type="journal article" date="2023" name="Plant J.">
        <title>The genome of the king protea, Protea cynaroides.</title>
        <authorList>
            <person name="Chang J."/>
            <person name="Duong T.A."/>
            <person name="Schoeman C."/>
            <person name="Ma X."/>
            <person name="Roodt D."/>
            <person name="Barker N."/>
            <person name="Li Z."/>
            <person name="Van de Peer Y."/>
            <person name="Mizrachi E."/>
        </authorList>
    </citation>
    <scope>NUCLEOTIDE SEQUENCE</scope>
    <source>
        <tissue evidence="1">Young leaves</tissue>
    </source>
</reference>
<protein>
    <submittedName>
        <fullName evidence="1">Uncharacterized protein</fullName>
    </submittedName>
</protein>
<name>A0A9Q0KVJ8_9MAGN</name>
<proteinExistence type="predicted"/>